<dbReference type="Pfam" id="PF00749">
    <property type="entry name" value="tRNA-synt_1c"/>
    <property type="match status" value="1"/>
</dbReference>
<evidence type="ECO:0000313" key="17">
    <source>
        <dbReference type="EMBL" id="KCV72862.1"/>
    </source>
</evidence>
<dbReference type="Gene3D" id="1.10.10.2420">
    <property type="match status" value="1"/>
</dbReference>
<dbReference type="InterPro" id="IPR000924">
    <property type="entry name" value="Glu/Gln-tRNA-synth"/>
</dbReference>
<dbReference type="Gene3D" id="1.10.8.1290">
    <property type="entry name" value="Glutaminyl-tRNA synthetase, non-specific RNA binding region part 1, domain 1"/>
    <property type="match status" value="1"/>
</dbReference>
<keyword evidence="5 10" id="KW-0067">ATP-binding</keyword>
<dbReference type="GO" id="GO:0005829">
    <property type="term" value="C:cytosol"/>
    <property type="evidence" value="ECO:0007669"/>
    <property type="project" value="TreeGrafter"/>
</dbReference>
<feature type="domain" description="Glutaminyl-tRNA synthetase class Ib non-specific RNA-binding" evidence="14">
    <location>
        <begin position="160"/>
        <end position="232"/>
    </location>
</feature>
<dbReference type="InterPro" id="IPR011035">
    <property type="entry name" value="Ribosomal_bL25/Gln-tRNA_synth"/>
</dbReference>
<dbReference type="FunFam" id="1.10.10.2420:FF:000001">
    <property type="entry name" value="Glutamine--tRNA ligase cytoplasmic"/>
    <property type="match status" value="1"/>
</dbReference>
<dbReference type="InterPro" id="IPR042559">
    <property type="entry name" value="Gln-tRNA-synth_Ib_RNA-bd_N_2"/>
</dbReference>
<comment type="catalytic activity">
    <reaction evidence="9">
        <text>tRNA(Gln) + L-glutamine + ATP = L-glutaminyl-tRNA(Gln) + AMP + diphosphate</text>
        <dbReference type="Rhea" id="RHEA:20121"/>
        <dbReference type="Rhea" id="RHEA-COMP:9662"/>
        <dbReference type="Rhea" id="RHEA-COMP:9681"/>
        <dbReference type="ChEBI" id="CHEBI:30616"/>
        <dbReference type="ChEBI" id="CHEBI:33019"/>
        <dbReference type="ChEBI" id="CHEBI:58359"/>
        <dbReference type="ChEBI" id="CHEBI:78442"/>
        <dbReference type="ChEBI" id="CHEBI:78521"/>
        <dbReference type="ChEBI" id="CHEBI:456215"/>
        <dbReference type="EC" id="6.1.1.18"/>
    </reaction>
</comment>
<dbReference type="FunFam" id="1.10.8.1290:FF:000002">
    <property type="entry name" value="Glutamine--tRNA ligase cytoplasmic"/>
    <property type="match status" value="1"/>
</dbReference>
<dbReference type="PRINTS" id="PR00987">
    <property type="entry name" value="TRNASYNTHGLU"/>
</dbReference>
<dbReference type="InterPro" id="IPR020059">
    <property type="entry name" value="Glu/Gln-tRNA-synth_Ib_codon-bd"/>
</dbReference>
<dbReference type="InterPro" id="IPR001412">
    <property type="entry name" value="aa-tRNA-synth_I_CS"/>
</dbReference>
<evidence type="ECO:0000256" key="2">
    <source>
        <dbReference type="ARBA" id="ARBA00012836"/>
    </source>
</evidence>
<feature type="domain" description="Glutamyl/glutaminyl-tRNA synthetase class Ib anti-codon binding" evidence="13">
    <location>
        <begin position="553"/>
        <end position="658"/>
    </location>
</feature>
<dbReference type="Pfam" id="PF04557">
    <property type="entry name" value="tRNA_synt_1c_R2"/>
    <property type="match status" value="1"/>
</dbReference>
<dbReference type="GO" id="GO:0004819">
    <property type="term" value="F:glutamine-tRNA ligase activity"/>
    <property type="evidence" value="ECO:0007669"/>
    <property type="project" value="UniProtKB-EC"/>
</dbReference>
<dbReference type="OMA" id="FAWRIMG"/>
<feature type="domain" description="tRNA synthetases class I (E and Q) anti-codon binding" evidence="16">
    <location>
        <begin position="677"/>
        <end position="754"/>
    </location>
</feature>
<dbReference type="Gene3D" id="2.40.240.10">
    <property type="entry name" value="Ribosomal Protein L25, Chain P"/>
    <property type="match status" value="2"/>
</dbReference>
<dbReference type="InterPro" id="IPR049437">
    <property type="entry name" value="tRNA-synt_1c_C2"/>
</dbReference>
<dbReference type="GeneID" id="20525160"/>
<dbReference type="GO" id="GO:0005524">
    <property type="term" value="F:ATP binding"/>
    <property type="evidence" value="ECO:0007669"/>
    <property type="project" value="UniProtKB-KW"/>
</dbReference>
<keyword evidence="18" id="KW-1185">Reference proteome</keyword>
<evidence type="ECO:0000256" key="4">
    <source>
        <dbReference type="ARBA" id="ARBA00022741"/>
    </source>
</evidence>
<dbReference type="NCBIfam" id="TIGR00440">
    <property type="entry name" value="glnS"/>
    <property type="match status" value="1"/>
</dbReference>
<dbReference type="Pfam" id="PF20974">
    <property type="entry name" value="tRNA-synt_1c_C2"/>
    <property type="match status" value="1"/>
</dbReference>
<dbReference type="RefSeq" id="XP_009492563.1">
    <property type="nucleotide sequence ID" value="XM_009494288.1"/>
</dbReference>
<evidence type="ECO:0000259" key="14">
    <source>
        <dbReference type="Pfam" id="PF04557"/>
    </source>
</evidence>
<evidence type="ECO:0000256" key="8">
    <source>
        <dbReference type="ARBA" id="ARBA00030466"/>
    </source>
</evidence>
<dbReference type="PANTHER" id="PTHR43097">
    <property type="entry name" value="GLUTAMINE-TRNA LIGASE"/>
    <property type="match status" value="1"/>
</dbReference>
<keyword evidence="3 10" id="KW-0436">Ligase</keyword>
<gene>
    <name evidence="17" type="ORF">H696_00435</name>
</gene>
<dbReference type="InterPro" id="IPR020058">
    <property type="entry name" value="Glu/Gln-tRNA-synth_Ib_cat-dom"/>
</dbReference>
<organism evidence="17">
    <name type="scientific">Fonticula alba</name>
    <name type="common">Slime mold</name>
    <dbReference type="NCBI Taxonomy" id="691883"/>
    <lineage>
        <taxon>Eukaryota</taxon>
        <taxon>Rotosphaerida</taxon>
        <taxon>Fonticulaceae</taxon>
        <taxon>Fonticula</taxon>
    </lineage>
</organism>
<protein>
    <recommendedName>
        <fullName evidence="2">glutamine--tRNA ligase</fullName>
        <ecNumber evidence="2">6.1.1.18</ecNumber>
    </recommendedName>
    <alternativeName>
        <fullName evidence="8">Glutaminyl-tRNA synthetase</fullName>
    </alternativeName>
</protein>
<dbReference type="InterPro" id="IPR004514">
    <property type="entry name" value="Gln-tRNA-synth"/>
</dbReference>
<dbReference type="InterPro" id="IPR050132">
    <property type="entry name" value="Gln/Glu-tRNA_Ligase"/>
</dbReference>
<dbReference type="PROSITE" id="PS00178">
    <property type="entry name" value="AA_TRNA_LIGASE_I"/>
    <property type="match status" value="1"/>
</dbReference>
<dbReference type="SUPFAM" id="SSF52374">
    <property type="entry name" value="Nucleotidylyl transferase"/>
    <property type="match status" value="1"/>
</dbReference>
<dbReference type="STRING" id="691883.A0A058ZHA3"/>
<dbReference type="Gene3D" id="3.40.50.620">
    <property type="entry name" value="HUPs"/>
    <property type="match status" value="1"/>
</dbReference>
<evidence type="ECO:0000256" key="6">
    <source>
        <dbReference type="ARBA" id="ARBA00022917"/>
    </source>
</evidence>
<dbReference type="FunFam" id="3.40.50.620:FF:000037">
    <property type="entry name" value="Glutamine--tRNA ligase cytoplasmic"/>
    <property type="match status" value="1"/>
</dbReference>
<accession>A0A058ZHA3</accession>
<dbReference type="GO" id="GO:0006425">
    <property type="term" value="P:glutaminyl-tRNA aminoacylation"/>
    <property type="evidence" value="ECO:0007669"/>
    <property type="project" value="InterPro"/>
</dbReference>
<dbReference type="Pfam" id="PF04558">
    <property type="entry name" value="tRNA_synt_1c_R1"/>
    <property type="match status" value="1"/>
</dbReference>
<dbReference type="InterPro" id="IPR014729">
    <property type="entry name" value="Rossmann-like_a/b/a_fold"/>
</dbReference>
<comment type="similarity">
    <text evidence="1 10">Belongs to the class-I aminoacyl-tRNA synthetase family.</text>
</comment>
<dbReference type="InterPro" id="IPR042558">
    <property type="entry name" value="Gln-tRNA-synth_Ib_RNA-bd_N_1"/>
</dbReference>
<keyword evidence="4 10" id="KW-0547">Nucleotide-binding</keyword>
<keyword evidence="7 10" id="KW-0030">Aminoacyl-tRNA synthetase</keyword>
<evidence type="ECO:0000259" key="12">
    <source>
        <dbReference type="Pfam" id="PF00749"/>
    </source>
</evidence>
<dbReference type="PANTHER" id="PTHR43097:SF4">
    <property type="entry name" value="GLUTAMINE--TRNA LIGASE"/>
    <property type="match status" value="1"/>
</dbReference>
<evidence type="ECO:0000256" key="10">
    <source>
        <dbReference type="RuleBase" id="RU363037"/>
    </source>
</evidence>
<evidence type="ECO:0000256" key="1">
    <source>
        <dbReference type="ARBA" id="ARBA00005594"/>
    </source>
</evidence>
<evidence type="ECO:0000256" key="3">
    <source>
        <dbReference type="ARBA" id="ARBA00022598"/>
    </source>
</evidence>
<reference evidence="17" key="1">
    <citation type="submission" date="2013-04" db="EMBL/GenBank/DDBJ databases">
        <title>The Genome Sequence of Fonticula alba ATCC 38817.</title>
        <authorList>
            <consortium name="The Broad Institute Genomics Platform"/>
            <person name="Russ C."/>
            <person name="Cuomo C."/>
            <person name="Burger G."/>
            <person name="Gray M.W."/>
            <person name="Holland P.W.H."/>
            <person name="King N."/>
            <person name="Lang F.B.F."/>
            <person name="Roger A.J."/>
            <person name="Ruiz-Trillo I."/>
            <person name="Brown M."/>
            <person name="Walker B."/>
            <person name="Young S."/>
            <person name="Zeng Q."/>
            <person name="Gargeya S."/>
            <person name="Fitzgerald M."/>
            <person name="Haas B."/>
            <person name="Abouelleil A."/>
            <person name="Allen A.W."/>
            <person name="Alvarado L."/>
            <person name="Arachchi H.M."/>
            <person name="Berlin A.M."/>
            <person name="Chapman S.B."/>
            <person name="Gainer-Dewar J."/>
            <person name="Goldberg J."/>
            <person name="Griggs A."/>
            <person name="Gujja S."/>
            <person name="Hansen M."/>
            <person name="Howarth C."/>
            <person name="Imamovic A."/>
            <person name="Ireland A."/>
            <person name="Larimer J."/>
            <person name="McCowan C."/>
            <person name="Murphy C."/>
            <person name="Pearson M."/>
            <person name="Poon T.W."/>
            <person name="Priest M."/>
            <person name="Roberts A."/>
            <person name="Saif S."/>
            <person name="Shea T."/>
            <person name="Sisk P."/>
            <person name="Sykes S."/>
            <person name="Wortman J."/>
            <person name="Nusbaum C."/>
            <person name="Birren B."/>
        </authorList>
    </citation>
    <scope>NUCLEOTIDE SEQUENCE [LARGE SCALE GENOMIC DNA]</scope>
    <source>
        <strain evidence="17">ATCC 38817</strain>
    </source>
</reference>
<dbReference type="AlphaFoldDB" id="A0A058ZHA3"/>
<evidence type="ECO:0000259" key="13">
    <source>
        <dbReference type="Pfam" id="PF03950"/>
    </source>
</evidence>
<evidence type="ECO:0000256" key="9">
    <source>
        <dbReference type="ARBA" id="ARBA00048270"/>
    </source>
</evidence>
<dbReference type="OrthoDB" id="10250478at2759"/>
<name>A0A058ZHA3_FONAL</name>
<dbReference type="SUPFAM" id="SSF50715">
    <property type="entry name" value="Ribosomal protein L25-like"/>
    <property type="match status" value="1"/>
</dbReference>
<dbReference type="Proteomes" id="UP000030693">
    <property type="component" value="Unassembled WGS sequence"/>
</dbReference>
<evidence type="ECO:0000259" key="15">
    <source>
        <dbReference type="Pfam" id="PF04558"/>
    </source>
</evidence>
<sequence length="782" mass="88252">MTTDSDMAKLFSRIGLDDTKALETTKNPQLSACLKDMIFKDLGKLIYKAATRVSKDLARHQDLFVNYIVTGKLKTSQQLDAAFEFMATQAVDAVIDLDGFDLACGVGVVITPNQIEAAVAAVLNANKKQLDERRYRVPAGLLISQILTKIRWANMDLVTAELNKQLLEMLGPKTEADLAEPKKQAKVKKPKQPVEKAAEADSPKMRTFTGDVLKLHKPGENPQIDPKLMEQHLAFTKGKVFTRFPPEPNGFLHIGHAKAMNFNFRYAELHGGNCYLRFDDTNPDAEEPIYFESIEKCVNWLGFQPYKVTATSDYFDELWDLAIRAIKNDKAYICHQTAEEIHQSRGGADNKGPRTESPWRNRPIEESLKLFHDMRDGKFAPGEATLRLKMDMNSGNPYLWDPVAYRVLHTRPHVRTGTKWIVYPTYDFSHCLIDSIENISHSFCTVEFQTARESYYWVCDAVEVYKPVQWEYGRLNITHMIMSKRKLNRLVDGGFVNGWDDPRLLTIEGMRRRGYTPDAINNFCELLGITTSNTIVEMALLENVVRDDLNKHATRAKVVLDPIKVIITNYEEGKIEDISYPKLPHDESAGMNVVPFCRTLFIDRSDFRETFSSPEEQANFFRLTPGGSVGLQRAYVITCDKVVHCPETGDIQHIECSYKPNSLSADFPRAERPKAYIHWVADCPARGSPITIDAHLYSPLFQTSNPEDNPEGFLADLNPDSLQVVKGALADISIAGAQPEDKFQFERVGFFCLDRESAPVGSGTATPVFNRTVGLKESSRKV</sequence>
<dbReference type="EMBL" id="KB932201">
    <property type="protein sequence ID" value="KCV72862.1"/>
    <property type="molecule type" value="Genomic_DNA"/>
</dbReference>
<evidence type="ECO:0000259" key="16">
    <source>
        <dbReference type="Pfam" id="PF20974"/>
    </source>
</evidence>
<feature type="region of interest" description="Disordered" evidence="11">
    <location>
        <begin position="178"/>
        <end position="201"/>
    </location>
</feature>
<feature type="domain" description="Glutaminyl-tRNA synthetase class Ib non-specific RNA-binding" evidence="15">
    <location>
        <begin position="6"/>
        <end position="154"/>
    </location>
</feature>
<keyword evidence="6 10" id="KW-0648">Protein biosynthesis</keyword>
<evidence type="ECO:0000313" key="18">
    <source>
        <dbReference type="Proteomes" id="UP000030693"/>
    </source>
</evidence>
<dbReference type="InterPro" id="IPR007638">
    <property type="entry name" value="Gln-tRNA-synth_Ib_RNA-bd_2"/>
</dbReference>
<dbReference type="EC" id="6.1.1.18" evidence="2"/>
<evidence type="ECO:0000256" key="11">
    <source>
        <dbReference type="SAM" id="MobiDB-lite"/>
    </source>
</evidence>
<proteinExistence type="inferred from homology"/>
<feature type="compositionally biased region" description="Basic and acidic residues" evidence="11">
    <location>
        <begin position="192"/>
        <end position="201"/>
    </location>
</feature>
<dbReference type="Pfam" id="PF03950">
    <property type="entry name" value="tRNA-synt_1c_C"/>
    <property type="match status" value="1"/>
</dbReference>
<dbReference type="InterPro" id="IPR007639">
    <property type="entry name" value="Gln-tRNA-synth_Ib_RNA-bd_N"/>
</dbReference>
<dbReference type="InterPro" id="IPR020056">
    <property type="entry name" value="Rbsml_bL25/Gln-tRNA_synth_N"/>
</dbReference>
<evidence type="ECO:0000256" key="7">
    <source>
        <dbReference type="ARBA" id="ARBA00023146"/>
    </source>
</evidence>
<dbReference type="eggNOG" id="KOG1148">
    <property type="taxonomic scope" value="Eukaryota"/>
</dbReference>
<evidence type="ECO:0000256" key="5">
    <source>
        <dbReference type="ARBA" id="ARBA00022840"/>
    </source>
</evidence>
<feature type="domain" description="Glutamyl/glutaminyl-tRNA synthetase class Ib catalytic" evidence="12">
    <location>
        <begin position="239"/>
        <end position="550"/>
    </location>
</feature>